<keyword evidence="2" id="KW-0805">Transcription regulation</keyword>
<evidence type="ECO:0000256" key="3">
    <source>
        <dbReference type="ARBA" id="ARBA00023125"/>
    </source>
</evidence>
<accession>A0ABW2TVB9</accession>
<dbReference type="PANTHER" id="PTHR30346">
    <property type="entry name" value="TRANSCRIPTIONAL DUAL REGULATOR HCAR-RELATED"/>
    <property type="match status" value="1"/>
</dbReference>
<dbReference type="PROSITE" id="PS50931">
    <property type="entry name" value="HTH_LYSR"/>
    <property type="match status" value="1"/>
</dbReference>
<evidence type="ECO:0000256" key="4">
    <source>
        <dbReference type="ARBA" id="ARBA00023163"/>
    </source>
</evidence>
<dbReference type="InterPro" id="IPR036388">
    <property type="entry name" value="WH-like_DNA-bd_sf"/>
</dbReference>
<dbReference type="EMBL" id="JBHTEY010000004">
    <property type="protein sequence ID" value="MFC7617817.1"/>
    <property type="molecule type" value="Genomic_DNA"/>
</dbReference>
<comment type="similarity">
    <text evidence="1">Belongs to the LysR transcriptional regulatory family.</text>
</comment>
<keyword evidence="3" id="KW-0238">DNA-binding</keyword>
<dbReference type="Pfam" id="PF00126">
    <property type="entry name" value="HTH_1"/>
    <property type="match status" value="1"/>
</dbReference>
<sequence length="261" mass="27294">MDRLELRHIRVVVAIARAGSIRAAAAGLRIAQPALVGQLQRIERAAGGPLFTRTRTGVTPTERGARVVEAGAALIADFDRLIADTTARAAESTRADALRVGAMRALDAPTLIAALRELRPEEIEARQLDSLSEGLGLLGSGELDAALLYRFAVPLPEGLRQRDVVAVEPAFVGLAADHPLVSAPEVDLADLADADWVISGADDGTGRLTAFRAACAVAGFVPRVRHRVGDCDGAIALLRSAPVAAVMHPLCMPPTTSGSAR</sequence>
<keyword evidence="4" id="KW-0804">Transcription</keyword>
<gene>
    <name evidence="6" type="ORF">ACFQV2_34835</name>
</gene>
<dbReference type="PANTHER" id="PTHR30346:SF30">
    <property type="entry name" value="SMALL NEUTRAL PROTEASE REGULATORY PROTEIN"/>
    <property type="match status" value="1"/>
</dbReference>
<evidence type="ECO:0000256" key="1">
    <source>
        <dbReference type="ARBA" id="ARBA00009437"/>
    </source>
</evidence>
<dbReference type="InterPro" id="IPR000847">
    <property type="entry name" value="LysR_HTH_N"/>
</dbReference>
<dbReference type="Proteomes" id="UP001596512">
    <property type="component" value="Unassembled WGS sequence"/>
</dbReference>
<keyword evidence="7" id="KW-1185">Reference proteome</keyword>
<dbReference type="SUPFAM" id="SSF46785">
    <property type="entry name" value="Winged helix' DNA-binding domain"/>
    <property type="match status" value="1"/>
</dbReference>
<evidence type="ECO:0000259" key="5">
    <source>
        <dbReference type="PROSITE" id="PS50931"/>
    </source>
</evidence>
<evidence type="ECO:0000256" key="2">
    <source>
        <dbReference type="ARBA" id="ARBA00023015"/>
    </source>
</evidence>
<reference evidence="7" key="1">
    <citation type="journal article" date="2019" name="Int. J. Syst. Evol. Microbiol.">
        <title>The Global Catalogue of Microorganisms (GCM) 10K type strain sequencing project: providing services to taxonomists for standard genome sequencing and annotation.</title>
        <authorList>
            <consortium name="The Broad Institute Genomics Platform"/>
            <consortium name="The Broad Institute Genome Sequencing Center for Infectious Disease"/>
            <person name="Wu L."/>
            <person name="Ma J."/>
        </authorList>
    </citation>
    <scope>NUCLEOTIDE SEQUENCE [LARGE SCALE GENOMIC DNA]</scope>
    <source>
        <strain evidence="7">JCM 17695</strain>
    </source>
</reference>
<dbReference type="Gene3D" id="1.10.10.10">
    <property type="entry name" value="Winged helix-like DNA-binding domain superfamily/Winged helix DNA-binding domain"/>
    <property type="match status" value="1"/>
</dbReference>
<dbReference type="Pfam" id="PF03466">
    <property type="entry name" value="LysR_substrate"/>
    <property type="match status" value="1"/>
</dbReference>
<dbReference type="InterPro" id="IPR005119">
    <property type="entry name" value="LysR_subst-bd"/>
</dbReference>
<name>A0ABW2TVB9_9PSEU</name>
<comment type="caution">
    <text evidence="6">The sequence shown here is derived from an EMBL/GenBank/DDBJ whole genome shotgun (WGS) entry which is preliminary data.</text>
</comment>
<protein>
    <submittedName>
        <fullName evidence="6">LysR family transcriptional regulator</fullName>
    </submittedName>
</protein>
<dbReference type="SUPFAM" id="SSF53850">
    <property type="entry name" value="Periplasmic binding protein-like II"/>
    <property type="match status" value="1"/>
</dbReference>
<evidence type="ECO:0000313" key="7">
    <source>
        <dbReference type="Proteomes" id="UP001596512"/>
    </source>
</evidence>
<proteinExistence type="inferred from homology"/>
<feature type="domain" description="HTH lysR-type" evidence="5">
    <location>
        <begin position="4"/>
        <end position="61"/>
    </location>
</feature>
<dbReference type="Gene3D" id="3.40.190.10">
    <property type="entry name" value="Periplasmic binding protein-like II"/>
    <property type="match status" value="2"/>
</dbReference>
<evidence type="ECO:0000313" key="6">
    <source>
        <dbReference type="EMBL" id="MFC7617817.1"/>
    </source>
</evidence>
<organism evidence="6 7">
    <name type="scientific">Actinokineospora soli</name>
    <dbReference type="NCBI Taxonomy" id="1048753"/>
    <lineage>
        <taxon>Bacteria</taxon>
        <taxon>Bacillati</taxon>
        <taxon>Actinomycetota</taxon>
        <taxon>Actinomycetes</taxon>
        <taxon>Pseudonocardiales</taxon>
        <taxon>Pseudonocardiaceae</taxon>
        <taxon>Actinokineospora</taxon>
    </lineage>
</organism>
<dbReference type="InterPro" id="IPR036390">
    <property type="entry name" value="WH_DNA-bd_sf"/>
</dbReference>